<dbReference type="InterPro" id="IPR050789">
    <property type="entry name" value="Diverse_Enzym_Activities"/>
</dbReference>
<dbReference type="InterPro" id="IPR012338">
    <property type="entry name" value="Beta-lactam/transpept-like"/>
</dbReference>
<dbReference type="Pfam" id="PF00144">
    <property type="entry name" value="Beta-lactamase"/>
    <property type="match status" value="1"/>
</dbReference>
<dbReference type="RefSeq" id="WP_157676954.1">
    <property type="nucleotide sequence ID" value="NZ_LT629688.1"/>
</dbReference>
<keyword evidence="3" id="KW-1185">Reference proteome</keyword>
<dbReference type="OrthoDB" id="9773047at2"/>
<dbReference type="InterPro" id="IPR001466">
    <property type="entry name" value="Beta-lactam-related"/>
</dbReference>
<evidence type="ECO:0000313" key="2">
    <source>
        <dbReference type="EMBL" id="SDD32240.1"/>
    </source>
</evidence>
<accession>A0A1G6TT40</accession>
<name>A0A1G6TT40_9ACTN</name>
<evidence type="ECO:0000313" key="3">
    <source>
        <dbReference type="Proteomes" id="UP000198546"/>
    </source>
</evidence>
<evidence type="ECO:0000259" key="1">
    <source>
        <dbReference type="Pfam" id="PF00144"/>
    </source>
</evidence>
<protein>
    <submittedName>
        <fullName evidence="2">Beta-lactamase</fullName>
    </submittedName>
</protein>
<proteinExistence type="predicted"/>
<dbReference type="PANTHER" id="PTHR43283">
    <property type="entry name" value="BETA-LACTAMASE-RELATED"/>
    <property type="match status" value="1"/>
</dbReference>
<gene>
    <name evidence="2" type="ORF">SAMN04489747_0700</name>
</gene>
<dbReference type="SUPFAM" id="SSF56601">
    <property type="entry name" value="beta-lactamase/transpeptidase-like"/>
    <property type="match status" value="1"/>
</dbReference>
<dbReference type="STRING" id="675864.SAMN04489747_0700"/>
<organism evidence="2 3">
    <name type="scientific">Auraticoccus monumenti</name>
    <dbReference type="NCBI Taxonomy" id="675864"/>
    <lineage>
        <taxon>Bacteria</taxon>
        <taxon>Bacillati</taxon>
        <taxon>Actinomycetota</taxon>
        <taxon>Actinomycetes</taxon>
        <taxon>Propionibacteriales</taxon>
        <taxon>Propionibacteriaceae</taxon>
        <taxon>Auraticoccus</taxon>
    </lineage>
</organism>
<dbReference type="Proteomes" id="UP000198546">
    <property type="component" value="Chromosome i"/>
</dbReference>
<dbReference type="AlphaFoldDB" id="A0A1G6TT40"/>
<dbReference type="EMBL" id="LT629688">
    <property type="protein sequence ID" value="SDD32240.1"/>
    <property type="molecule type" value="Genomic_DNA"/>
</dbReference>
<reference evidence="2 3" key="1">
    <citation type="submission" date="2016-10" db="EMBL/GenBank/DDBJ databases">
        <authorList>
            <person name="de Groot N.N."/>
        </authorList>
    </citation>
    <scope>NUCLEOTIDE SEQUENCE [LARGE SCALE GENOMIC DNA]</scope>
    <source>
        <strain evidence="2 3">MON 2.2</strain>
    </source>
</reference>
<dbReference type="PANTHER" id="PTHR43283:SF7">
    <property type="entry name" value="BETA-LACTAMASE-RELATED DOMAIN-CONTAINING PROTEIN"/>
    <property type="match status" value="1"/>
</dbReference>
<feature type="domain" description="Beta-lactamase-related" evidence="1">
    <location>
        <begin position="52"/>
        <end position="280"/>
    </location>
</feature>
<sequence length="317" mass="33768">MTPDRTRVDAAVRAVLDGVDADPRYAHTSHLHVRLAGEMVVDEHRHGPLVGDVFSVTKTVLGLTLGRMAALGLLPDLDRPVADVLPVLGGTTAEMHTWRHLRTMTRGAEVDGPWDVDTVTALPGGQVEHVARAPQRTPPGERFCYDNGSSHLVAAAAGAVLAEPVSDFAARELFAPLGITTTRWDRDPDGVPFGYAHLRIGAADLGRLGQLVLDGGRTEGATLVDPGFLADMTRAHTPGGPPEDLGYGHLVWVDDDVVMAGGWAGQHVLVLPRAEAVVVVTGDPHFDAGPPPRDDLSPDWAPALHLVRRHLLPVLHG</sequence>
<dbReference type="Gene3D" id="3.40.710.10">
    <property type="entry name" value="DD-peptidase/beta-lactamase superfamily"/>
    <property type="match status" value="1"/>
</dbReference>